<evidence type="ECO:0000313" key="3">
    <source>
        <dbReference type="Proteomes" id="UP000198588"/>
    </source>
</evidence>
<evidence type="ECO:0000256" key="1">
    <source>
        <dbReference type="SAM" id="MobiDB-lite"/>
    </source>
</evidence>
<protein>
    <submittedName>
        <fullName evidence="2">Uncharacterized protein</fullName>
    </submittedName>
</protein>
<evidence type="ECO:0000313" key="2">
    <source>
        <dbReference type="EMBL" id="SDA50331.1"/>
    </source>
</evidence>
<dbReference type="RefSeq" id="WP_167364936.1">
    <property type="nucleotide sequence ID" value="NZ_FMXM01000003.1"/>
</dbReference>
<feature type="region of interest" description="Disordered" evidence="1">
    <location>
        <begin position="1"/>
        <end position="57"/>
    </location>
</feature>
<dbReference type="Proteomes" id="UP000198588">
    <property type="component" value="Unassembled WGS sequence"/>
</dbReference>
<proteinExistence type="predicted"/>
<sequence length="57" mass="6387">MTRALDVNDNTAQDPKRPPQTQTGDTLKKKMVQGKALQVNENSVENQETAPPPKRRD</sequence>
<dbReference type="EMBL" id="FMXM01000003">
    <property type="protein sequence ID" value="SDA50331.1"/>
    <property type="molecule type" value="Genomic_DNA"/>
</dbReference>
<gene>
    <name evidence="2" type="ORF">SAMN02927914_00887</name>
</gene>
<feature type="compositionally biased region" description="Polar residues" evidence="1">
    <location>
        <begin position="8"/>
        <end position="25"/>
    </location>
</feature>
<reference evidence="2 3" key="1">
    <citation type="submission" date="2016-10" db="EMBL/GenBank/DDBJ databases">
        <authorList>
            <person name="de Groot N.N."/>
        </authorList>
    </citation>
    <scope>NUCLEOTIDE SEQUENCE [LARGE SCALE GENOMIC DNA]</scope>
    <source>
        <strain evidence="2 3">CGMCC 1.12097</strain>
    </source>
</reference>
<dbReference type="AlphaFoldDB" id="A0A1G5VWS0"/>
<name>A0A1G5VWS0_9HYPH</name>
<organism evidence="2 3">
    <name type="scientific">Mesorhizobium qingshengii</name>
    <dbReference type="NCBI Taxonomy" id="1165689"/>
    <lineage>
        <taxon>Bacteria</taxon>
        <taxon>Pseudomonadati</taxon>
        <taxon>Pseudomonadota</taxon>
        <taxon>Alphaproteobacteria</taxon>
        <taxon>Hyphomicrobiales</taxon>
        <taxon>Phyllobacteriaceae</taxon>
        <taxon>Mesorhizobium</taxon>
    </lineage>
</organism>
<accession>A0A1G5VWS0</accession>
<feature type="compositionally biased region" description="Polar residues" evidence="1">
    <location>
        <begin position="39"/>
        <end position="49"/>
    </location>
</feature>